<evidence type="ECO:0000313" key="3">
    <source>
        <dbReference type="Proteomes" id="UP000839562"/>
    </source>
</evidence>
<feature type="domain" description="Phage neck terminator protein gp12-like" evidence="1">
    <location>
        <begin position="4"/>
        <end position="97"/>
    </location>
</feature>
<sequence>MGYTEVRQADIQVDIYGQGAGDRAIALETTFTSGYGYDVIKAIDARLAPLYSSPAIQAPMIDAESQWQERWTLTLSLQAHITVSFPQDYFDKAEITLQQVDI</sequence>
<organism evidence="2 3">
    <name type="scientific">Salmonella enterica subsp. enterica serovar Guildford</name>
    <dbReference type="NCBI Taxonomy" id="2564497"/>
    <lineage>
        <taxon>Bacteria</taxon>
        <taxon>Pseudomonadati</taxon>
        <taxon>Pseudomonadota</taxon>
        <taxon>Gammaproteobacteria</taxon>
        <taxon>Enterobacterales</taxon>
        <taxon>Enterobacteriaceae</taxon>
        <taxon>Salmonella</taxon>
    </lineage>
</organism>
<dbReference type="NCBIfam" id="NF047498">
    <property type="entry name" value="LIC_12616_fam"/>
    <property type="match status" value="1"/>
</dbReference>
<reference evidence="2 3" key="1">
    <citation type="submission" date="2018-07" db="EMBL/GenBank/DDBJ databases">
        <authorList>
            <person name="Ashton P.M."/>
            <person name="Dallman T."/>
            <person name="Nair S."/>
            <person name="De Pinna E."/>
            <person name="Peters T."/>
            <person name="Grant K."/>
        </authorList>
    </citation>
    <scope>NUCLEOTIDE SEQUENCE [LARGE SCALE GENOMIC DNA]</scope>
    <source>
        <strain evidence="2 3">343736</strain>
    </source>
</reference>
<dbReference type="AlphaFoldDB" id="A0A636P5N2"/>
<dbReference type="Pfam" id="PF23961">
    <property type="entry name" value="Phage_tail_terminator_9"/>
    <property type="match status" value="1"/>
</dbReference>
<proteinExistence type="predicted"/>
<accession>A0A636P5N2</accession>
<evidence type="ECO:0000313" key="2">
    <source>
        <dbReference type="EMBL" id="EDI1036914.1"/>
    </source>
</evidence>
<protein>
    <recommendedName>
        <fullName evidence="1">Phage neck terminator protein gp12-like domain-containing protein</fullName>
    </recommendedName>
</protein>
<comment type="caution">
    <text evidence="2">The sequence shown here is derived from an EMBL/GenBank/DDBJ whole genome shotgun (WGS) entry which is preliminary data.</text>
</comment>
<dbReference type="InterPro" id="IPR057087">
    <property type="entry name" value="Gp12-like"/>
</dbReference>
<name>A0A636P5N2_SALET</name>
<dbReference type="Proteomes" id="UP000839562">
    <property type="component" value="Unassembled WGS sequence"/>
</dbReference>
<dbReference type="EMBL" id="AAMJVP010000036">
    <property type="protein sequence ID" value="EDI1036914.1"/>
    <property type="molecule type" value="Genomic_DNA"/>
</dbReference>
<gene>
    <name evidence="2" type="ORF">CC928_21880</name>
</gene>
<evidence type="ECO:0000259" key="1">
    <source>
        <dbReference type="Pfam" id="PF23961"/>
    </source>
</evidence>